<dbReference type="STRING" id="1364.LP2241_50259"/>
<dbReference type="PANTHER" id="PTHR30185:SF18">
    <property type="entry name" value="TRANSCRIPTIONAL REGULATOR MTLR"/>
    <property type="match status" value="1"/>
</dbReference>
<evidence type="ECO:0000313" key="7">
    <source>
        <dbReference type="Proteomes" id="UP000033166"/>
    </source>
</evidence>
<dbReference type="InterPro" id="IPR011608">
    <property type="entry name" value="PRD"/>
</dbReference>
<dbReference type="InterPro" id="IPR050661">
    <property type="entry name" value="BglG_antiterminators"/>
</dbReference>
<dbReference type="GO" id="GO:0003700">
    <property type="term" value="F:DNA-binding transcription factor activity"/>
    <property type="evidence" value="ECO:0007669"/>
    <property type="project" value="InterPro"/>
</dbReference>
<dbReference type="Pfam" id="PF08220">
    <property type="entry name" value="HTH_DeoR"/>
    <property type="match status" value="1"/>
</dbReference>
<organism evidence="6 7">
    <name type="scientific">Pseudolactococcus piscium MKFS47</name>
    <dbReference type="NCBI Taxonomy" id="297352"/>
    <lineage>
        <taxon>Bacteria</taxon>
        <taxon>Bacillati</taxon>
        <taxon>Bacillota</taxon>
        <taxon>Bacilli</taxon>
        <taxon>Lactobacillales</taxon>
        <taxon>Streptococcaceae</taxon>
        <taxon>Pseudolactococcus</taxon>
    </lineage>
</organism>
<accession>A0A0D6DYR7</accession>
<dbReference type="RefSeq" id="WP_047916114.1">
    <property type="nucleotide sequence ID" value="NZ_LN774769.1"/>
</dbReference>
<dbReference type="HOGENOM" id="CLU_013442_2_2_9"/>
<feature type="domain" description="PRD" evidence="5">
    <location>
        <begin position="281"/>
        <end position="385"/>
    </location>
</feature>
<protein>
    <submittedName>
        <fullName evidence="6">Mannitol operon transcriptional antiterminator MtlR</fullName>
    </submittedName>
</protein>
<evidence type="ECO:0000313" key="6">
    <source>
        <dbReference type="EMBL" id="CEN29102.1"/>
    </source>
</evidence>
<sequence length="652" mass="74815">MLVTKREQEIINEIVKKGKVSITELLDVVGVSRRTLYRDLQNLQQFLPRYQVNLIKTDNFYQLAGDLSHLINRQVVEAFSQTERHFMELILLIFEQGKLTTFMDKFAISQPTATNDIRVIEDNLAFTGAGLVREGGLAVIASEYSKRTLLVSSLVSNISTSDIFKFNTRIYDNNKIAQLFDQAKFERITQAFQRSKLTHISDRTQGVLRLFFIVTLERISQGRLIENHYHFHPSKDALDLVTRIVQNLDEARINLPEIIYLANMADVLHFDKGGNFLFNEKYDTSFSYKVRQLIADVGSKSGLNFSLDDKIFAILNTHLRSSFTVPQLFSDDKNELISRIQDEQSSLFQIVGETLVTVFEKRFANQEIALVTLHFVATLESSNRVFPMNALLVTSRGRVSMAFLARKLQTQFPFIRSIKIVQVSQLETDMFAYFDIVFTTEALDDSYQVGGKLIKIAANLALSNLSEMTHDIRLIRNQSKPRDFSEVPAENTLDFQDFFVKSQVILQNFNLSKLDNTSDLDATLYELMQEDNLIDWELLERFKRTSFGIPETNLALIHGVSTRVKRPEFKIFDLTHEIEVMGMDKQVMSANRVLFLTAPQIVDDVYTYILGKISSSIIENTLYTVIYSSGNFDIIYELLSKIINDSFAKYDK</sequence>
<proteinExistence type="predicted"/>
<dbReference type="PROSITE" id="PS51094">
    <property type="entry name" value="PTS_EIIA_TYPE_2"/>
    <property type="match status" value="1"/>
</dbReference>
<feature type="domain" description="PTS EIIA type-2" evidence="4">
    <location>
        <begin position="497"/>
        <end position="642"/>
    </location>
</feature>
<evidence type="ECO:0000256" key="2">
    <source>
        <dbReference type="ARBA" id="ARBA00023163"/>
    </source>
</evidence>
<dbReference type="Gene3D" id="3.40.930.10">
    <property type="entry name" value="Mannitol-specific EII, Chain A"/>
    <property type="match status" value="1"/>
</dbReference>
<evidence type="ECO:0000259" key="5">
    <source>
        <dbReference type="PROSITE" id="PS51372"/>
    </source>
</evidence>
<dbReference type="InterPro" id="IPR002178">
    <property type="entry name" value="PTS_EIIA_type-2_dom"/>
</dbReference>
<dbReference type="SMART" id="SM00420">
    <property type="entry name" value="HTH_DEOR"/>
    <property type="match status" value="1"/>
</dbReference>
<dbReference type="InterPro" id="IPR036390">
    <property type="entry name" value="WH_DNA-bd_sf"/>
</dbReference>
<gene>
    <name evidence="6" type="primary">mtlR</name>
    <name evidence="6" type="ORF">LACPI_1902</name>
</gene>
<reference evidence="7" key="1">
    <citation type="submission" date="2015-01" db="EMBL/GenBank/DDBJ databases">
        <authorList>
            <person name="Andreevskaya M."/>
        </authorList>
    </citation>
    <scope>NUCLEOTIDE SEQUENCE [LARGE SCALE GENOMIC DNA]</scope>
    <source>
        <strain evidence="7">MKFS47</strain>
    </source>
</reference>
<dbReference type="Proteomes" id="UP000033166">
    <property type="component" value="Chromosome I"/>
</dbReference>
<dbReference type="EMBL" id="LN774769">
    <property type="protein sequence ID" value="CEN29102.1"/>
    <property type="molecule type" value="Genomic_DNA"/>
</dbReference>
<evidence type="ECO:0000259" key="4">
    <source>
        <dbReference type="PROSITE" id="PS51094"/>
    </source>
</evidence>
<dbReference type="InterPro" id="IPR001034">
    <property type="entry name" value="DeoR_HTH"/>
</dbReference>
<dbReference type="SUPFAM" id="SSF46785">
    <property type="entry name" value="Winged helix' DNA-binding domain"/>
    <property type="match status" value="1"/>
</dbReference>
<dbReference type="AlphaFoldDB" id="A0A0D6DYR7"/>
<dbReference type="Pfam" id="PF00874">
    <property type="entry name" value="PRD"/>
    <property type="match status" value="1"/>
</dbReference>
<dbReference type="InterPro" id="IPR036388">
    <property type="entry name" value="WH-like_DNA-bd_sf"/>
</dbReference>
<dbReference type="KEGG" id="lpk:LACPI_1902"/>
<keyword evidence="1" id="KW-0805">Transcription regulation</keyword>
<dbReference type="InterPro" id="IPR016152">
    <property type="entry name" value="PTrfase/Anion_transptr"/>
</dbReference>
<feature type="domain" description="HTH deoR-type" evidence="3">
    <location>
        <begin position="3"/>
        <end position="69"/>
    </location>
</feature>
<evidence type="ECO:0000256" key="1">
    <source>
        <dbReference type="ARBA" id="ARBA00023015"/>
    </source>
</evidence>
<evidence type="ECO:0000259" key="3">
    <source>
        <dbReference type="PROSITE" id="PS51000"/>
    </source>
</evidence>
<dbReference type="PROSITE" id="PS51000">
    <property type="entry name" value="HTH_DEOR_2"/>
    <property type="match status" value="1"/>
</dbReference>
<dbReference type="SUPFAM" id="SSF55804">
    <property type="entry name" value="Phoshotransferase/anion transport protein"/>
    <property type="match status" value="1"/>
</dbReference>
<dbReference type="Gene3D" id="1.10.10.10">
    <property type="entry name" value="Winged helix-like DNA-binding domain superfamily/Winged helix DNA-binding domain"/>
    <property type="match status" value="1"/>
</dbReference>
<dbReference type="PROSITE" id="PS51372">
    <property type="entry name" value="PRD_2"/>
    <property type="match status" value="1"/>
</dbReference>
<keyword evidence="2" id="KW-0804">Transcription</keyword>
<name>A0A0D6DYR7_9LACT</name>
<dbReference type="PANTHER" id="PTHR30185">
    <property type="entry name" value="CRYPTIC BETA-GLUCOSIDE BGL OPERON ANTITERMINATOR"/>
    <property type="match status" value="1"/>
</dbReference>